<comment type="similarity">
    <text evidence="1">Belongs to the class-II fumarase/aspartase family. Aspartase subfamily.</text>
</comment>
<dbReference type="FunFam" id="1.10.40.30:FF:000002">
    <property type="entry name" value="Fumarate hydratase class II"/>
    <property type="match status" value="1"/>
</dbReference>
<accession>A0A656JNX8</accession>
<dbReference type="InterPro" id="IPR008948">
    <property type="entry name" value="L-Aspartase-like"/>
</dbReference>
<dbReference type="InterPro" id="IPR018951">
    <property type="entry name" value="Fumarase_C_C"/>
</dbReference>
<dbReference type="GO" id="GO:0005829">
    <property type="term" value="C:cytosol"/>
    <property type="evidence" value="ECO:0007669"/>
    <property type="project" value="TreeGrafter"/>
</dbReference>
<dbReference type="InterPro" id="IPR022761">
    <property type="entry name" value="Fumarate_lyase_N"/>
</dbReference>
<dbReference type="GO" id="GO:0008797">
    <property type="term" value="F:aspartate ammonia-lyase activity"/>
    <property type="evidence" value="ECO:0007669"/>
    <property type="project" value="TreeGrafter"/>
</dbReference>
<sequence>MPAADLIEATSDMGAFVLFSGMLKRTAVKLSKICNDLRLLSSGPRTGINEINLPLTMAAEGGQLQLNVMEPLIAYKIFDSIRLLQRAMDMLREHCIVGITANEQRCRELVEHSIGLVTALNPYIGYENSTRIARIALETGRGVLELVREEGLLDDAMLDDILRPENMIAPRLAPLKA</sequence>
<evidence type="ECO:0000259" key="3">
    <source>
        <dbReference type="Pfam" id="PF00206"/>
    </source>
</evidence>
<keyword evidence="5" id="KW-0456">Lyase</keyword>
<feature type="domain" description="Fumarate lyase N-terminal" evidence="3">
    <location>
        <begin position="2"/>
        <end position="54"/>
    </location>
</feature>
<protein>
    <recommendedName>
        <fullName evidence="2">Aspartate ammonia-lyase</fullName>
    </recommendedName>
</protein>
<organism evidence="5 6">
    <name type="scientific">Pseudomonas syringae pv. actinidiae ICMP 19096</name>
    <dbReference type="NCBI Taxonomy" id="1194405"/>
    <lineage>
        <taxon>Bacteria</taxon>
        <taxon>Pseudomonadati</taxon>
        <taxon>Pseudomonadota</taxon>
        <taxon>Gammaproteobacteria</taxon>
        <taxon>Pseudomonadales</taxon>
        <taxon>Pseudomonadaceae</taxon>
        <taxon>Pseudomonas</taxon>
        <taxon>Pseudomonas syringae</taxon>
    </lineage>
</organism>
<dbReference type="Pfam" id="PF00206">
    <property type="entry name" value="Lyase_1"/>
    <property type="match status" value="1"/>
</dbReference>
<dbReference type="GO" id="GO:0006531">
    <property type="term" value="P:aspartate metabolic process"/>
    <property type="evidence" value="ECO:0007669"/>
    <property type="project" value="TreeGrafter"/>
</dbReference>
<dbReference type="SUPFAM" id="SSF48557">
    <property type="entry name" value="L-aspartase-like"/>
    <property type="match status" value="1"/>
</dbReference>
<dbReference type="PANTHER" id="PTHR42696:SF2">
    <property type="entry name" value="ASPARTATE AMMONIA-LYASE"/>
    <property type="match status" value="1"/>
</dbReference>
<gene>
    <name evidence="5" type="primary">aspA</name>
    <name evidence="5" type="ORF">A245_36219</name>
</gene>
<dbReference type="Pfam" id="PF10415">
    <property type="entry name" value="FumaraseC_C"/>
    <property type="match status" value="1"/>
</dbReference>
<evidence type="ECO:0000256" key="2">
    <source>
        <dbReference type="ARBA" id="ARBA00016146"/>
    </source>
</evidence>
<evidence type="ECO:0000313" key="6">
    <source>
        <dbReference type="Proteomes" id="UP000018849"/>
    </source>
</evidence>
<dbReference type="PANTHER" id="PTHR42696">
    <property type="entry name" value="ASPARTATE AMMONIA-LYASE"/>
    <property type="match status" value="1"/>
</dbReference>
<evidence type="ECO:0000259" key="4">
    <source>
        <dbReference type="Pfam" id="PF10415"/>
    </source>
</evidence>
<comment type="caution">
    <text evidence="5">The sequence shown here is derived from an EMBL/GenBank/DDBJ whole genome shotgun (WGS) entry which is preliminary data.</text>
</comment>
<dbReference type="AlphaFoldDB" id="A0A656JNX8"/>
<dbReference type="Gene3D" id="1.10.40.30">
    <property type="entry name" value="Fumarase/aspartase (C-terminal domain)"/>
    <property type="match status" value="1"/>
</dbReference>
<name>A0A656JNX8_PSESF</name>
<dbReference type="Gene3D" id="1.20.200.10">
    <property type="entry name" value="Fumarase/aspartase (Central domain)"/>
    <property type="match status" value="2"/>
</dbReference>
<dbReference type="Proteomes" id="UP000018849">
    <property type="component" value="Unassembled WGS sequence"/>
</dbReference>
<reference evidence="5 6" key="1">
    <citation type="journal article" date="2013" name="PLoS Pathog.">
        <title>Genomic analysis of the Kiwifruit pathogen Pseudomonas syringae pv. actinidiae provides insight into the origins of an emergent plant disease.</title>
        <authorList>
            <person name="McCann H.C."/>
            <person name="Rikkerink E.H."/>
            <person name="Bertels F."/>
            <person name="Fiers M."/>
            <person name="Lu A."/>
            <person name="Rees-George J."/>
            <person name="Andersen M.T."/>
            <person name="Gleave A.P."/>
            <person name="Haubold B."/>
            <person name="Wohlers M.W."/>
            <person name="Guttman D.S."/>
            <person name="Wang P.W."/>
            <person name="Straub C."/>
            <person name="Vanneste J.L."/>
            <person name="Rainey P.B."/>
            <person name="Templeton M.D."/>
        </authorList>
    </citation>
    <scope>NUCLEOTIDE SEQUENCE [LARGE SCALE GENOMIC DNA]</scope>
    <source>
        <strain evidence="5 6">ICMP 19096</strain>
    </source>
</reference>
<feature type="domain" description="Fumarase C C-terminal" evidence="4">
    <location>
        <begin position="116"/>
        <end position="168"/>
    </location>
</feature>
<evidence type="ECO:0000313" key="5">
    <source>
        <dbReference type="EMBL" id="EPN41130.1"/>
    </source>
</evidence>
<dbReference type="InterPro" id="IPR051546">
    <property type="entry name" value="Aspartate_Ammonia-Lyase"/>
</dbReference>
<dbReference type="GO" id="GO:0006099">
    <property type="term" value="P:tricarboxylic acid cycle"/>
    <property type="evidence" value="ECO:0007669"/>
    <property type="project" value="InterPro"/>
</dbReference>
<evidence type="ECO:0000256" key="1">
    <source>
        <dbReference type="ARBA" id="ARBA00005596"/>
    </source>
</evidence>
<dbReference type="EMBL" id="AOKF01003099">
    <property type="protein sequence ID" value="EPN41130.1"/>
    <property type="molecule type" value="Genomic_DNA"/>
</dbReference>
<proteinExistence type="inferred from homology"/>